<protein>
    <recommendedName>
        <fullName evidence="4">Copper resistance protein D</fullName>
    </recommendedName>
</protein>
<keyword evidence="1" id="KW-0472">Membrane</keyword>
<dbReference type="RefSeq" id="WP_092500556.1">
    <property type="nucleotide sequence ID" value="NZ_FNFV01000004.1"/>
</dbReference>
<dbReference type="AlphaFoldDB" id="A0A1G9EKA3"/>
<feature type="transmembrane region" description="Helical" evidence="1">
    <location>
        <begin position="80"/>
        <end position="100"/>
    </location>
</feature>
<organism evidence="2 3">
    <name type="scientific">Meinhardsimonia xiamenensis</name>
    <dbReference type="NCBI Taxonomy" id="990712"/>
    <lineage>
        <taxon>Bacteria</taxon>
        <taxon>Pseudomonadati</taxon>
        <taxon>Pseudomonadota</taxon>
        <taxon>Alphaproteobacteria</taxon>
        <taxon>Rhodobacterales</taxon>
        <taxon>Paracoccaceae</taxon>
        <taxon>Meinhardsimonia</taxon>
    </lineage>
</organism>
<gene>
    <name evidence="2" type="ORF">SAMN05216257_104354</name>
</gene>
<evidence type="ECO:0000256" key="1">
    <source>
        <dbReference type="SAM" id="Phobius"/>
    </source>
</evidence>
<proteinExistence type="predicted"/>
<dbReference type="STRING" id="990712.SAMN05216257_104354"/>
<dbReference type="EMBL" id="FNFV01000004">
    <property type="protein sequence ID" value="SDK76590.1"/>
    <property type="molecule type" value="Genomic_DNA"/>
</dbReference>
<keyword evidence="1" id="KW-0812">Transmembrane</keyword>
<evidence type="ECO:0000313" key="3">
    <source>
        <dbReference type="Proteomes" id="UP000199328"/>
    </source>
</evidence>
<feature type="transmembrane region" description="Helical" evidence="1">
    <location>
        <begin position="12"/>
        <end position="31"/>
    </location>
</feature>
<reference evidence="3" key="1">
    <citation type="submission" date="2016-10" db="EMBL/GenBank/DDBJ databases">
        <authorList>
            <person name="Varghese N."/>
            <person name="Submissions S."/>
        </authorList>
    </citation>
    <scope>NUCLEOTIDE SEQUENCE [LARGE SCALE GENOMIC DNA]</scope>
    <source>
        <strain evidence="3">CGMCC 1.10789</strain>
    </source>
</reference>
<name>A0A1G9EKA3_9RHOB</name>
<accession>A0A1G9EKA3</accession>
<keyword evidence="3" id="KW-1185">Reference proteome</keyword>
<keyword evidence="1" id="KW-1133">Transmembrane helix</keyword>
<sequence length="141" mass="14462">MFELLKTIHLLSLYAGGGAAIGSAVLAARAGTAAGDGSVSPRFVAGTMAALGRIGLVAILAIWASGLAMVWREPFLAGGWVYWIKLLGAVVALLAVLALARERWAAARSGSTPEPARMKLLGQVAMAATIATVIFAVIAFN</sequence>
<feature type="transmembrane region" description="Helical" evidence="1">
    <location>
        <begin position="120"/>
        <end position="140"/>
    </location>
</feature>
<evidence type="ECO:0000313" key="2">
    <source>
        <dbReference type="EMBL" id="SDK76590.1"/>
    </source>
</evidence>
<evidence type="ECO:0008006" key="4">
    <source>
        <dbReference type="Google" id="ProtNLM"/>
    </source>
</evidence>
<dbReference type="Proteomes" id="UP000199328">
    <property type="component" value="Unassembled WGS sequence"/>
</dbReference>
<feature type="transmembrane region" description="Helical" evidence="1">
    <location>
        <begin position="43"/>
        <end position="68"/>
    </location>
</feature>